<evidence type="ECO:0000313" key="2">
    <source>
        <dbReference type="Proteomes" id="UP001060085"/>
    </source>
</evidence>
<gene>
    <name evidence="1" type="ORF">M9H77_17179</name>
</gene>
<sequence>MVLLLYCKARIIQGSNSREKLAKCWRRAPYCDDSHAPTVAGRLLQAESLEFTHLPPTVEFHFFDSIHLGSSNCEIGVLRPLFLQEVQLKNKFYQEGTGDPTRMNLNETFSSMQQSIEGLARQFHNVASDVEELKRGKSSSTMKQRVADNFGGVNSPHYQRSYDNMSTQGCRDMSAHNSYPFHEGGFQGRPQARGGRRG</sequence>
<organism evidence="1 2">
    <name type="scientific">Catharanthus roseus</name>
    <name type="common">Madagascar periwinkle</name>
    <name type="synonym">Vinca rosea</name>
    <dbReference type="NCBI Taxonomy" id="4058"/>
    <lineage>
        <taxon>Eukaryota</taxon>
        <taxon>Viridiplantae</taxon>
        <taxon>Streptophyta</taxon>
        <taxon>Embryophyta</taxon>
        <taxon>Tracheophyta</taxon>
        <taxon>Spermatophyta</taxon>
        <taxon>Magnoliopsida</taxon>
        <taxon>eudicotyledons</taxon>
        <taxon>Gunneridae</taxon>
        <taxon>Pentapetalae</taxon>
        <taxon>asterids</taxon>
        <taxon>lamiids</taxon>
        <taxon>Gentianales</taxon>
        <taxon>Apocynaceae</taxon>
        <taxon>Rauvolfioideae</taxon>
        <taxon>Vinceae</taxon>
        <taxon>Catharanthinae</taxon>
        <taxon>Catharanthus</taxon>
    </lineage>
</organism>
<accession>A0ACC0B3W7</accession>
<protein>
    <submittedName>
        <fullName evidence="1">Uncharacterized protein</fullName>
    </submittedName>
</protein>
<dbReference type="Proteomes" id="UP001060085">
    <property type="component" value="Linkage Group LG04"/>
</dbReference>
<comment type="caution">
    <text evidence="1">The sequence shown here is derived from an EMBL/GenBank/DDBJ whole genome shotgun (WGS) entry which is preliminary data.</text>
</comment>
<evidence type="ECO:0000313" key="1">
    <source>
        <dbReference type="EMBL" id="KAI5667326.1"/>
    </source>
</evidence>
<keyword evidence="2" id="KW-1185">Reference proteome</keyword>
<dbReference type="EMBL" id="CM044704">
    <property type="protein sequence ID" value="KAI5667326.1"/>
    <property type="molecule type" value="Genomic_DNA"/>
</dbReference>
<reference evidence="2" key="1">
    <citation type="journal article" date="2023" name="Nat. Plants">
        <title>Single-cell RNA sequencing provides a high-resolution roadmap for understanding the multicellular compartmentation of specialized metabolism.</title>
        <authorList>
            <person name="Sun S."/>
            <person name="Shen X."/>
            <person name="Li Y."/>
            <person name="Li Y."/>
            <person name="Wang S."/>
            <person name="Li R."/>
            <person name="Zhang H."/>
            <person name="Shen G."/>
            <person name="Guo B."/>
            <person name="Wei J."/>
            <person name="Xu J."/>
            <person name="St-Pierre B."/>
            <person name="Chen S."/>
            <person name="Sun C."/>
        </authorList>
    </citation>
    <scope>NUCLEOTIDE SEQUENCE [LARGE SCALE GENOMIC DNA]</scope>
</reference>
<name>A0ACC0B3W7_CATRO</name>
<proteinExistence type="predicted"/>